<dbReference type="AlphaFoldDB" id="A0A285JK93"/>
<sequence>MSDERTAGGASTDQHVTGVEETGEFTTDKAPTDATPADGSTNAGINETKANAEEEPPD</sequence>
<name>A0A285JK93_9ACTN</name>
<evidence type="ECO:0000313" key="3">
    <source>
        <dbReference type="Proteomes" id="UP000219612"/>
    </source>
</evidence>
<proteinExistence type="predicted"/>
<keyword evidence="3" id="KW-1185">Reference proteome</keyword>
<evidence type="ECO:0000256" key="1">
    <source>
        <dbReference type="SAM" id="MobiDB-lite"/>
    </source>
</evidence>
<gene>
    <name evidence="2" type="ORF">SAMN05421748_121144</name>
</gene>
<organism evidence="2 3">
    <name type="scientific">Paractinoplanes atraurantiacus</name>
    <dbReference type="NCBI Taxonomy" id="1036182"/>
    <lineage>
        <taxon>Bacteria</taxon>
        <taxon>Bacillati</taxon>
        <taxon>Actinomycetota</taxon>
        <taxon>Actinomycetes</taxon>
        <taxon>Micromonosporales</taxon>
        <taxon>Micromonosporaceae</taxon>
        <taxon>Paractinoplanes</taxon>
    </lineage>
</organism>
<feature type="compositionally biased region" description="Polar residues" evidence="1">
    <location>
        <begin position="39"/>
        <end position="49"/>
    </location>
</feature>
<dbReference type="RefSeq" id="WP_179855459.1">
    <property type="nucleotide sequence ID" value="NZ_OBDY01000021.1"/>
</dbReference>
<feature type="compositionally biased region" description="Low complexity" evidence="1">
    <location>
        <begin position="16"/>
        <end position="25"/>
    </location>
</feature>
<feature type="region of interest" description="Disordered" evidence="1">
    <location>
        <begin position="1"/>
        <end position="58"/>
    </location>
</feature>
<dbReference type="EMBL" id="OBDY01000021">
    <property type="protein sequence ID" value="SNY60483.1"/>
    <property type="molecule type" value="Genomic_DNA"/>
</dbReference>
<accession>A0A285JK93</accession>
<evidence type="ECO:0000313" key="2">
    <source>
        <dbReference type="EMBL" id="SNY60483.1"/>
    </source>
</evidence>
<protein>
    <submittedName>
        <fullName evidence="2">Uncharacterized protein</fullName>
    </submittedName>
</protein>
<reference evidence="2 3" key="1">
    <citation type="submission" date="2017-09" db="EMBL/GenBank/DDBJ databases">
        <authorList>
            <person name="Ehlers B."/>
            <person name="Leendertz F.H."/>
        </authorList>
    </citation>
    <scope>NUCLEOTIDE SEQUENCE [LARGE SCALE GENOMIC DNA]</scope>
    <source>
        <strain evidence="2 3">CGMCC 4.6857</strain>
    </source>
</reference>
<dbReference type="Proteomes" id="UP000219612">
    <property type="component" value="Unassembled WGS sequence"/>
</dbReference>